<dbReference type="PANTHER" id="PTHR12110:SF41">
    <property type="entry name" value="INOSOSE DEHYDRATASE"/>
    <property type="match status" value="1"/>
</dbReference>
<proteinExistence type="predicted"/>
<dbReference type="EMBL" id="BAABHD010000029">
    <property type="protein sequence ID" value="GAA4456747.1"/>
    <property type="molecule type" value="Genomic_DNA"/>
</dbReference>
<dbReference type="InterPro" id="IPR036237">
    <property type="entry name" value="Xyl_isomerase-like_sf"/>
</dbReference>
<feature type="domain" description="Xylose isomerase-like TIM barrel" evidence="1">
    <location>
        <begin position="58"/>
        <end position="262"/>
    </location>
</feature>
<keyword evidence="2" id="KW-0413">Isomerase</keyword>
<organism evidence="2 3">
    <name type="scientific">Nibrella saemangeumensis</name>
    <dbReference type="NCBI Taxonomy" id="1084526"/>
    <lineage>
        <taxon>Bacteria</taxon>
        <taxon>Pseudomonadati</taxon>
        <taxon>Bacteroidota</taxon>
        <taxon>Cytophagia</taxon>
        <taxon>Cytophagales</taxon>
        <taxon>Spirosomataceae</taxon>
        <taxon>Nibrella</taxon>
    </lineage>
</organism>
<dbReference type="SUPFAM" id="SSF51658">
    <property type="entry name" value="Xylose isomerase-like"/>
    <property type="match status" value="1"/>
</dbReference>
<dbReference type="InterPro" id="IPR006311">
    <property type="entry name" value="TAT_signal"/>
</dbReference>
<gene>
    <name evidence="2" type="ORF">GCM10023189_26460</name>
</gene>
<dbReference type="InterPro" id="IPR013022">
    <property type="entry name" value="Xyl_isomerase-like_TIM-brl"/>
</dbReference>
<dbReference type="Proteomes" id="UP001501175">
    <property type="component" value="Unassembled WGS sequence"/>
</dbReference>
<dbReference type="PANTHER" id="PTHR12110">
    <property type="entry name" value="HYDROXYPYRUVATE ISOMERASE"/>
    <property type="match status" value="1"/>
</dbReference>
<dbReference type="Gene3D" id="3.20.20.150">
    <property type="entry name" value="Divalent-metal-dependent TIM barrel enzymes"/>
    <property type="match status" value="1"/>
</dbReference>
<evidence type="ECO:0000259" key="1">
    <source>
        <dbReference type="Pfam" id="PF01261"/>
    </source>
</evidence>
<accession>A0ABP8MVA5</accession>
<dbReference type="PROSITE" id="PS51318">
    <property type="entry name" value="TAT"/>
    <property type="match status" value="1"/>
</dbReference>
<dbReference type="RefSeq" id="WP_345244194.1">
    <property type="nucleotide sequence ID" value="NZ_BAABHD010000029.1"/>
</dbReference>
<comment type="caution">
    <text evidence="2">The sequence shown here is derived from an EMBL/GenBank/DDBJ whole genome shotgun (WGS) entry which is preliminary data.</text>
</comment>
<dbReference type="GO" id="GO:0016853">
    <property type="term" value="F:isomerase activity"/>
    <property type="evidence" value="ECO:0007669"/>
    <property type="project" value="UniProtKB-KW"/>
</dbReference>
<sequence length="298" mass="33296">MSVSPKISRQNFLRQAVTLAVAVPMLPKLDAFAKAPQKVGLQLYTLRNELGKDLEGTLKKVAEIGYKEVELFGYNDGKIFGKTPKEFKALLDNLGLAAVSGHYMAGVAMPQMKGTLKNGWEQAVADAAVMGLKYMNCAYLFPNERKTLDDYKNYAQLFNQAGEATRKAGIQFGYHNHDFEFQPLDGQVPYDILLKNTDPNLVKMELDLYWVAFAGKDPVELFKQNPGRFPLVHLKDMAKTEKREFAEVGTGSINFQRIMDAKKIAGIQHFFVEQDAVTQGTPLEAIATSYQNVMKLSV</sequence>
<protein>
    <submittedName>
        <fullName evidence="2">Sugar phosphate isomerase/epimerase</fullName>
    </submittedName>
</protein>
<dbReference type="Pfam" id="PF01261">
    <property type="entry name" value="AP_endonuc_2"/>
    <property type="match status" value="1"/>
</dbReference>
<evidence type="ECO:0000313" key="3">
    <source>
        <dbReference type="Proteomes" id="UP001501175"/>
    </source>
</evidence>
<reference evidence="3" key="1">
    <citation type="journal article" date="2019" name="Int. J. Syst. Evol. Microbiol.">
        <title>The Global Catalogue of Microorganisms (GCM) 10K type strain sequencing project: providing services to taxonomists for standard genome sequencing and annotation.</title>
        <authorList>
            <consortium name="The Broad Institute Genomics Platform"/>
            <consortium name="The Broad Institute Genome Sequencing Center for Infectious Disease"/>
            <person name="Wu L."/>
            <person name="Ma J."/>
        </authorList>
    </citation>
    <scope>NUCLEOTIDE SEQUENCE [LARGE SCALE GENOMIC DNA]</scope>
    <source>
        <strain evidence="3">JCM 17927</strain>
    </source>
</reference>
<name>A0ABP8MVA5_9BACT</name>
<evidence type="ECO:0000313" key="2">
    <source>
        <dbReference type="EMBL" id="GAA4456747.1"/>
    </source>
</evidence>
<keyword evidence="3" id="KW-1185">Reference proteome</keyword>
<dbReference type="InterPro" id="IPR050312">
    <property type="entry name" value="IolE/XylAMocC-like"/>
</dbReference>